<protein>
    <recommendedName>
        <fullName evidence="3">F-box domain-containing protein</fullName>
    </recommendedName>
</protein>
<keyword evidence="2" id="KW-1185">Reference proteome</keyword>
<sequence length="181" mass="19977">MARESDWSYLPPDILRLVWALLPMQSRVRARAVFAAWAPAVPPLTSCTGVRFVRGPRPSIGVGAGGRHGRWGIGLSPEKLRLIFYKDTFLDSTILKIAFSSPDAGGGEDCAAAVAYFSGDLLLYTMPGLGTWRRLDPLNQRESVSTHCGIYRTRRTAIIDIVAAHGGGNGCRFFRLTKRRW</sequence>
<dbReference type="EMBL" id="SPHZ02000007">
    <property type="protein sequence ID" value="KAF0908952.1"/>
    <property type="molecule type" value="Genomic_DNA"/>
</dbReference>
<reference evidence="1 2" key="1">
    <citation type="submission" date="2019-11" db="EMBL/GenBank/DDBJ databases">
        <title>Whole genome sequence of Oryza granulata.</title>
        <authorList>
            <person name="Li W."/>
        </authorList>
    </citation>
    <scope>NUCLEOTIDE SEQUENCE [LARGE SCALE GENOMIC DNA]</scope>
    <source>
        <strain evidence="2">cv. Menghai</strain>
        <tissue evidence="1">Leaf</tissue>
    </source>
</reference>
<dbReference type="Gene3D" id="1.20.1280.50">
    <property type="match status" value="1"/>
</dbReference>
<evidence type="ECO:0000313" key="2">
    <source>
        <dbReference type="Proteomes" id="UP000479710"/>
    </source>
</evidence>
<comment type="caution">
    <text evidence="1">The sequence shown here is derived from an EMBL/GenBank/DDBJ whole genome shotgun (WGS) entry which is preliminary data.</text>
</comment>
<evidence type="ECO:0000313" key="1">
    <source>
        <dbReference type="EMBL" id="KAF0908952.1"/>
    </source>
</evidence>
<name>A0A6G1D9H0_9ORYZ</name>
<dbReference type="Proteomes" id="UP000479710">
    <property type="component" value="Unassembled WGS sequence"/>
</dbReference>
<evidence type="ECO:0008006" key="3">
    <source>
        <dbReference type="Google" id="ProtNLM"/>
    </source>
</evidence>
<proteinExistence type="predicted"/>
<accession>A0A6G1D9H0</accession>
<gene>
    <name evidence="1" type="ORF">E2562_030248</name>
</gene>
<dbReference type="AlphaFoldDB" id="A0A6G1D9H0"/>
<organism evidence="1 2">
    <name type="scientific">Oryza meyeriana var. granulata</name>
    <dbReference type="NCBI Taxonomy" id="110450"/>
    <lineage>
        <taxon>Eukaryota</taxon>
        <taxon>Viridiplantae</taxon>
        <taxon>Streptophyta</taxon>
        <taxon>Embryophyta</taxon>
        <taxon>Tracheophyta</taxon>
        <taxon>Spermatophyta</taxon>
        <taxon>Magnoliopsida</taxon>
        <taxon>Liliopsida</taxon>
        <taxon>Poales</taxon>
        <taxon>Poaceae</taxon>
        <taxon>BOP clade</taxon>
        <taxon>Oryzoideae</taxon>
        <taxon>Oryzeae</taxon>
        <taxon>Oryzinae</taxon>
        <taxon>Oryza</taxon>
        <taxon>Oryza meyeriana</taxon>
    </lineage>
</organism>